<evidence type="ECO:0000313" key="4">
    <source>
        <dbReference type="EMBL" id="GIL97476.1"/>
    </source>
</evidence>
<dbReference type="PANTHER" id="PTHR24153">
    <property type="entry name" value="ESPIN"/>
    <property type="match status" value="1"/>
</dbReference>
<evidence type="ECO:0000256" key="3">
    <source>
        <dbReference type="SAM" id="MobiDB-lite"/>
    </source>
</evidence>
<dbReference type="GO" id="GO:0005737">
    <property type="term" value="C:cytoplasm"/>
    <property type="evidence" value="ECO:0007669"/>
    <property type="project" value="TreeGrafter"/>
</dbReference>
<dbReference type="EMBL" id="BNCQ01000004">
    <property type="protein sequence ID" value="GIL97476.1"/>
    <property type="molecule type" value="Genomic_DNA"/>
</dbReference>
<accession>A0A8J4DEF1</accession>
<evidence type="ECO:0000256" key="2">
    <source>
        <dbReference type="ARBA" id="ARBA00023043"/>
    </source>
</evidence>
<feature type="compositionally biased region" description="Pro residues" evidence="3">
    <location>
        <begin position="42"/>
        <end position="53"/>
    </location>
</feature>
<dbReference type="GO" id="GO:0051017">
    <property type="term" value="P:actin filament bundle assembly"/>
    <property type="evidence" value="ECO:0007669"/>
    <property type="project" value="TreeGrafter"/>
</dbReference>
<gene>
    <name evidence="4" type="ORF">Vretimale_3112</name>
</gene>
<dbReference type="AlphaFoldDB" id="A0A8J4DEF1"/>
<evidence type="ECO:0000256" key="1">
    <source>
        <dbReference type="ARBA" id="ARBA00022737"/>
    </source>
</evidence>
<dbReference type="Proteomes" id="UP000722791">
    <property type="component" value="Unassembled WGS sequence"/>
</dbReference>
<protein>
    <submittedName>
        <fullName evidence="4">Uncharacterized protein</fullName>
    </submittedName>
</protein>
<proteinExistence type="predicted"/>
<sequence>MRSEAEAGLRHLEQAKRECMESAAFQRGPPDISQMCFTDPNKSPPPPPPPPPISQVHDINFHLQESGTSSTGEELASEKAFKCFVRSVHALQSLDLHGDVVPQVFAELVAAGAAESRETHVLEDEQAELYSCWAESVLLKFRGCTCPGCAALAIQAVRMAHIQATRLFGKVDRVKQSHAERWRAVGQALARVVYVHICLLLETEAQASPTRSLVWRAEQCLREWDRLEKAGLTQGAGVLDPRHVAALQLWAKTADSDLYLAEALHGQSMPPTKTLQEVVQASVTYGADDTPILARPVSTEVVGNLEQAITLSSLPSPMLAHIVRGVVVNAVAELAAAARLREFV</sequence>
<feature type="non-terminal residue" evidence="4">
    <location>
        <position position="344"/>
    </location>
</feature>
<feature type="region of interest" description="Disordered" evidence="3">
    <location>
        <begin position="19"/>
        <end position="55"/>
    </location>
</feature>
<name>A0A8J4DEF1_9CHLO</name>
<keyword evidence="2" id="KW-0040">ANK repeat</keyword>
<organism evidence="4 5">
    <name type="scientific">Volvox reticuliferus</name>
    <dbReference type="NCBI Taxonomy" id="1737510"/>
    <lineage>
        <taxon>Eukaryota</taxon>
        <taxon>Viridiplantae</taxon>
        <taxon>Chlorophyta</taxon>
        <taxon>core chlorophytes</taxon>
        <taxon>Chlorophyceae</taxon>
        <taxon>CS clade</taxon>
        <taxon>Chlamydomonadales</taxon>
        <taxon>Volvocaceae</taxon>
        <taxon>Volvox</taxon>
    </lineage>
</organism>
<comment type="caution">
    <text evidence="4">The sequence shown here is derived from an EMBL/GenBank/DDBJ whole genome shotgun (WGS) entry which is preliminary data.</text>
</comment>
<reference evidence="4" key="1">
    <citation type="journal article" date="2021" name="Proc. Natl. Acad. Sci. U.S.A.">
        <title>Three genomes in the algal genus Volvox reveal the fate of a haploid sex-determining region after a transition to homothallism.</title>
        <authorList>
            <person name="Yamamoto K."/>
            <person name="Hamaji T."/>
            <person name="Kawai-Toyooka H."/>
            <person name="Matsuzaki R."/>
            <person name="Takahashi F."/>
            <person name="Nishimura Y."/>
            <person name="Kawachi M."/>
            <person name="Noguchi H."/>
            <person name="Minakuchi Y."/>
            <person name="Umen J.G."/>
            <person name="Toyoda A."/>
            <person name="Nozaki H."/>
        </authorList>
    </citation>
    <scope>NUCLEOTIDE SEQUENCE</scope>
    <source>
        <strain evidence="4">NIES-3785</strain>
    </source>
</reference>
<evidence type="ECO:0000313" key="5">
    <source>
        <dbReference type="Proteomes" id="UP000722791"/>
    </source>
</evidence>
<keyword evidence="1" id="KW-0677">Repeat</keyword>
<dbReference type="PANTHER" id="PTHR24153:SF8">
    <property type="entry name" value="FORKED, ISOFORM F"/>
    <property type="match status" value="1"/>
</dbReference>
<dbReference type="GO" id="GO:0051015">
    <property type="term" value="F:actin filament binding"/>
    <property type="evidence" value="ECO:0007669"/>
    <property type="project" value="TreeGrafter"/>
</dbReference>
<dbReference type="InterPro" id="IPR052420">
    <property type="entry name" value="Espin/Espin-like"/>
</dbReference>